<feature type="compositionally biased region" description="Polar residues" evidence="1">
    <location>
        <begin position="40"/>
        <end position="54"/>
    </location>
</feature>
<dbReference type="eggNOG" id="ENOG502RT8J">
    <property type="taxonomic scope" value="Eukaryota"/>
</dbReference>
<feature type="compositionally biased region" description="Basic and acidic residues" evidence="1">
    <location>
        <begin position="97"/>
        <end position="109"/>
    </location>
</feature>
<feature type="compositionally biased region" description="Basic and acidic residues" evidence="1">
    <location>
        <begin position="1"/>
        <end position="39"/>
    </location>
</feature>
<gene>
    <name evidence="2" type="ORF">CRE_19518</name>
</gene>
<protein>
    <submittedName>
        <fullName evidence="2">Uncharacterized protein</fullName>
    </submittedName>
</protein>
<reference evidence="2" key="1">
    <citation type="submission" date="2007-07" db="EMBL/GenBank/DDBJ databases">
        <title>PCAP assembly of the Caenorhabditis remanei genome.</title>
        <authorList>
            <consortium name="The Caenorhabditis remanei Sequencing Consortium"/>
            <person name="Wilson R.K."/>
        </authorList>
    </citation>
    <scope>NUCLEOTIDE SEQUENCE [LARGE SCALE GENOMIC DNA]</scope>
    <source>
        <strain evidence="2">PB4641</strain>
    </source>
</reference>
<dbReference type="OrthoDB" id="5826575at2759"/>
<dbReference type="HOGENOM" id="CLU_1733101_0_0_1"/>
<keyword evidence="3" id="KW-1185">Reference proteome</keyword>
<dbReference type="Proteomes" id="UP000008281">
    <property type="component" value="Unassembled WGS sequence"/>
</dbReference>
<evidence type="ECO:0000256" key="1">
    <source>
        <dbReference type="SAM" id="MobiDB-lite"/>
    </source>
</evidence>
<dbReference type="EMBL" id="DS268690">
    <property type="protein sequence ID" value="EFO98689.1"/>
    <property type="molecule type" value="Genomic_DNA"/>
</dbReference>
<name>E3NHZ3_CAERE</name>
<dbReference type="STRING" id="31234.E3NHZ3"/>
<dbReference type="FunCoup" id="E3NHZ3">
    <property type="interactions" value="202"/>
</dbReference>
<evidence type="ECO:0000313" key="3">
    <source>
        <dbReference type="Proteomes" id="UP000008281"/>
    </source>
</evidence>
<proteinExistence type="predicted"/>
<organism evidence="3">
    <name type="scientific">Caenorhabditis remanei</name>
    <name type="common">Caenorhabditis vulgaris</name>
    <dbReference type="NCBI Taxonomy" id="31234"/>
    <lineage>
        <taxon>Eukaryota</taxon>
        <taxon>Metazoa</taxon>
        <taxon>Ecdysozoa</taxon>
        <taxon>Nematoda</taxon>
        <taxon>Chromadorea</taxon>
        <taxon>Rhabditida</taxon>
        <taxon>Rhabditina</taxon>
        <taxon>Rhabditomorpha</taxon>
        <taxon>Rhabditoidea</taxon>
        <taxon>Rhabditidae</taxon>
        <taxon>Peloderinae</taxon>
        <taxon>Caenorhabditis</taxon>
    </lineage>
</organism>
<sequence>MPRSPSRYDKDRRDRDRDRHRSQKDHSSEVSKMKEKMRNNLETARSSGISDFSNFSVQKSQKFEEMTPAEHLARTKAIEEIEGGGFQVGTFKSGTTAKKDQKSKKETSHDAAIFGPAWKSAEQRKAIEKKESDISTITLPTAPTPPMNSMAPMVPSHMNSEHMTTRKAEWKAYWSTLRHQLITENY</sequence>
<dbReference type="OMA" id="AIFGPAW"/>
<evidence type="ECO:0000313" key="2">
    <source>
        <dbReference type="EMBL" id="EFO98689.1"/>
    </source>
</evidence>
<feature type="region of interest" description="Disordered" evidence="1">
    <location>
        <begin position="1"/>
        <end position="54"/>
    </location>
</feature>
<accession>E3NHZ3</accession>
<feature type="region of interest" description="Disordered" evidence="1">
    <location>
        <begin position="87"/>
        <end position="109"/>
    </location>
</feature>
<dbReference type="AlphaFoldDB" id="E3NHZ3"/>